<organism evidence="3 4">
    <name type="scientific">Neolewinella lacunae</name>
    <dbReference type="NCBI Taxonomy" id="1517758"/>
    <lineage>
        <taxon>Bacteria</taxon>
        <taxon>Pseudomonadati</taxon>
        <taxon>Bacteroidota</taxon>
        <taxon>Saprospiria</taxon>
        <taxon>Saprospirales</taxon>
        <taxon>Lewinellaceae</taxon>
        <taxon>Neolewinella</taxon>
    </lineage>
</organism>
<dbReference type="EMBL" id="JACSIT010000085">
    <property type="protein sequence ID" value="MBC6994030.1"/>
    <property type="molecule type" value="Genomic_DNA"/>
</dbReference>
<keyword evidence="4" id="KW-1185">Reference proteome</keyword>
<dbReference type="RefSeq" id="WP_187466121.1">
    <property type="nucleotide sequence ID" value="NZ_JACSIT010000085.1"/>
</dbReference>
<dbReference type="Pfam" id="PF18962">
    <property type="entry name" value="Por_Secre_tail"/>
    <property type="match status" value="1"/>
</dbReference>
<gene>
    <name evidence="3" type="ORF">H9S92_07645</name>
</gene>
<protein>
    <submittedName>
        <fullName evidence="3">T9SS type A sorting domain-containing protein</fullName>
    </submittedName>
</protein>
<dbReference type="AlphaFoldDB" id="A0A923T721"/>
<dbReference type="NCBIfam" id="TIGR04183">
    <property type="entry name" value="Por_Secre_tail"/>
    <property type="match status" value="1"/>
</dbReference>
<evidence type="ECO:0000313" key="3">
    <source>
        <dbReference type="EMBL" id="MBC6994030.1"/>
    </source>
</evidence>
<keyword evidence="1" id="KW-0732">Signal</keyword>
<evidence type="ECO:0000259" key="2">
    <source>
        <dbReference type="Pfam" id="PF18962"/>
    </source>
</evidence>
<feature type="signal peptide" evidence="1">
    <location>
        <begin position="1"/>
        <end position="23"/>
    </location>
</feature>
<evidence type="ECO:0000256" key="1">
    <source>
        <dbReference type="SAM" id="SignalP"/>
    </source>
</evidence>
<proteinExistence type="predicted"/>
<accession>A0A923T721</accession>
<feature type="chain" id="PRO_5038014309" evidence="1">
    <location>
        <begin position="24"/>
        <end position="317"/>
    </location>
</feature>
<dbReference type="InterPro" id="IPR026444">
    <property type="entry name" value="Secre_tail"/>
</dbReference>
<dbReference type="Proteomes" id="UP000650081">
    <property type="component" value="Unassembled WGS sequence"/>
</dbReference>
<comment type="caution">
    <text evidence="3">The sequence shown here is derived from an EMBL/GenBank/DDBJ whole genome shotgun (WGS) entry which is preliminary data.</text>
</comment>
<evidence type="ECO:0000313" key="4">
    <source>
        <dbReference type="Proteomes" id="UP000650081"/>
    </source>
</evidence>
<feature type="domain" description="Secretion system C-terminal sorting" evidence="2">
    <location>
        <begin position="236"/>
        <end position="311"/>
    </location>
</feature>
<reference evidence="3" key="1">
    <citation type="submission" date="2020-08" db="EMBL/GenBank/DDBJ databases">
        <title>Lewinella bacteria from marine environments.</title>
        <authorList>
            <person name="Zhong Y."/>
        </authorList>
    </citation>
    <scope>NUCLEOTIDE SEQUENCE</scope>
    <source>
        <strain evidence="3">KCTC 42187</strain>
    </source>
</reference>
<sequence>MSAILLRVSFFFLLLGSSLSVGAQYIPTAVEGANWVLLNSNTPNYADGFTVFAQVIAGDSIVDGRHYKKLYQHRIVYVDTAMGPRLAPPYQVLPERELIGLLRDDTTNQRVYGRVHRFYSESRALSPDTLLQDYNLEVGDTVRGYYFFDFDPFRITVTEKGSINIFGAERPYLSTYGYDFYQGVGSEEYGPLSGGSYFRTNMYSYRLIDYCVGEFSDCDLVLTSTSNLVLAESVRLFPNPAQNEVFLELELKRSHQQAYLTCYDLHGRKVGERKISGLGAGPHRIAFPTADLPAGWYVLRLTLPGGSVVKQFLKTAG</sequence>
<name>A0A923T721_9BACT</name>